<name>A0A939IHG5_CLOAM</name>
<dbReference type="Proteomes" id="UP000664545">
    <property type="component" value="Unassembled WGS sequence"/>
</dbReference>
<dbReference type="InterPro" id="IPR001444">
    <property type="entry name" value="Flag_bb_rod_N"/>
</dbReference>
<comment type="subunit">
    <text evidence="6">The basal body constitutes a major portion of the flagellar organelle and consists of a number of rings mounted on a central rod.</text>
</comment>
<keyword evidence="8" id="KW-0969">Cilium</keyword>
<dbReference type="Pfam" id="PF00460">
    <property type="entry name" value="Flg_bb_rod"/>
    <property type="match status" value="1"/>
</dbReference>
<keyword evidence="4 6" id="KW-0975">Bacterial flagellum</keyword>
<evidence type="ECO:0000256" key="4">
    <source>
        <dbReference type="ARBA" id="ARBA00023143"/>
    </source>
</evidence>
<feature type="domain" description="Flagellar basal body rod protein N-terminal" evidence="7">
    <location>
        <begin position="22"/>
        <end position="39"/>
    </location>
</feature>
<dbReference type="RefSeq" id="WP_206582564.1">
    <property type="nucleotide sequence ID" value="NZ_JAFJZZ010000004.1"/>
</dbReference>
<sequence length="130" mass="15024">MSWIDNNNMLLSQKSLDYLWEKQRIISENIANIDTPGYKSKQISFENELSSKLAKFKNIENPKASDIRDAILDTNVKIDVSEEESNRLDGNNVNLDVEQVELSRAQLQYQYHVFQINDQFSRIRSAIGKG</sequence>
<evidence type="ECO:0000313" key="8">
    <source>
        <dbReference type="EMBL" id="MBN7773727.1"/>
    </source>
</evidence>
<evidence type="ECO:0000256" key="2">
    <source>
        <dbReference type="ARBA" id="ARBA00009677"/>
    </source>
</evidence>
<reference evidence="8" key="1">
    <citation type="submission" date="2021-02" db="EMBL/GenBank/DDBJ databases">
        <title>Abyssanaerobacter marinus gen.nov., sp., nov, anaerobic bacterium isolated from the Onnuri vent field of Indian Ocean and suggestion of Mogibacteriaceae fam. nov., and proposal of reclassification of ambiguous this family's genus member.</title>
        <authorList>
            <person name="Kim Y.J."/>
            <person name="Yang J.-A."/>
        </authorList>
    </citation>
    <scope>NUCLEOTIDE SEQUENCE</scope>
    <source>
        <strain evidence="8">DSM 2634</strain>
    </source>
</reference>
<organism evidence="8 9">
    <name type="scientific">Clostridium aminobutyricum</name>
    <dbReference type="NCBI Taxonomy" id="33953"/>
    <lineage>
        <taxon>Bacteria</taxon>
        <taxon>Bacillati</taxon>
        <taxon>Bacillota</taxon>
        <taxon>Clostridia</taxon>
        <taxon>Eubacteriales</taxon>
        <taxon>Clostridiaceae</taxon>
        <taxon>Clostridium</taxon>
    </lineage>
</organism>
<evidence type="ECO:0000259" key="7">
    <source>
        <dbReference type="Pfam" id="PF00460"/>
    </source>
</evidence>
<evidence type="ECO:0000313" key="9">
    <source>
        <dbReference type="Proteomes" id="UP000664545"/>
    </source>
</evidence>
<comment type="function">
    <text evidence="5 6">Structural component of flagellum, the bacterial motility apparatus. Part of the rod structure of flagellar basal body.</text>
</comment>
<comment type="subcellular location">
    <subcellularLocation>
        <location evidence="1 6">Bacterial flagellum basal body</location>
    </subcellularLocation>
</comment>
<comment type="similarity">
    <text evidence="2 6">Belongs to the flagella basal body rod proteins family.</text>
</comment>
<evidence type="ECO:0000256" key="1">
    <source>
        <dbReference type="ARBA" id="ARBA00004117"/>
    </source>
</evidence>
<proteinExistence type="inferred from homology"/>
<keyword evidence="8" id="KW-0966">Cell projection</keyword>
<dbReference type="NCBIfam" id="TIGR01396">
    <property type="entry name" value="FlgB"/>
    <property type="match status" value="1"/>
</dbReference>
<protein>
    <recommendedName>
        <fullName evidence="3 6">Flagellar basal body rod protein FlgB</fullName>
    </recommendedName>
</protein>
<gene>
    <name evidence="8" type="primary">flgB</name>
    <name evidence="8" type="ORF">JYB65_10170</name>
</gene>
<dbReference type="EMBL" id="JAFJZZ010000004">
    <property type="protein sequence ID" value="MBN7773727.1"/>
    <property type="molecule type" value="Genomic_DNA"/>
</dbReference>
<dbReference type="AlphaFoldDB" id="A0A939IHG5"/>
<comment type="caution">
    <text evidence="8">The sequence shown here is derived from an EMBL/GenBank/DDBJ whole genome shotgun (WGS) entry which is preliminary data.</text>
</comment>
<dbReference type="GO" id="GO:0071978">
    <property type="term" value="P:bacterial-type flagellum-dependent swarming motility"/>
    <property type="evidence" value="ECO:0007669"/>
    <property type="project" value="TreeGrafter"/>
</dbReference>
<dbReference type="PANTHER" id="PTHR30435:SF12">
    <property type="entry name" value="FLAGELLAR BASAL BODY ROD PROTEIN FLGB"/>
    <property type="match status" value="1"/>
</dbReference>
<keyword evidence="8" id="KW-0282">Flagellum</keyword>
<evidence type="ECO:0000256" key="3">
    <source>
        <dbReference type="ARBA" id="ARBA00014376"/>
    </source>
</evidence>
<keyword evidence="9" id="KW-1185">Reference proteome</keyword>
<dbReference type="PANTHER" id="PTHR30435">
    <property type="entry name" value="FLAGELLAR PROTEIN"/>
    <property type="match status" value="1"/>
</dbReference>
<accession>A0A939IHG5</accession>
<evidence type="ECO:0000256" key="5">
    <source>
        <dbReference type="ARBA" id="ARBA00024934"/>
    </source>
</evidence>
<dbReference type="PIRSF" id="PIRSF002889">
    <property type="entry name" value="Rod_FlgB"/>
    <property type="match status" value="1"/>
</dbReference>
<evidence type="ECO:0000256" key="6">
    <source>
        <dbReference type="PIRNR" id="PIRNR002889"/>
    </source>
</evidence>
<dbReference type="GO" id="GO:0030694">
    <property type="term" value="C:bacterial-type flagellum basal body, rod"/>
    <property type="evidence" value="ECO:0007669"/>
    <property type="project" value="InterPro"/>
</dbReference>
<dbReference type="InterPro" id="IPR006300">
    <property type="entry name" value="FlgB"/>
</dbReference>